<accession>A0AAW2SAR0</accession>
<dbReference type="Gene3D" id="2.120.10.30">
    <property type="entry name" value="TolB, C-terminal domain"/>
    <property type="match status" value="1"/>
</dbReference>
<dbReference type="SUPFAM" id="SSF63825">
    <property type="entry name" value="YWTD domain"/>
    <property type="match status" value="1"/>
</dbReference>
<keyword evidence="1" id="KW-0677">Repeat</keyword>
<reference evidence="2" key="2">
    <citation type="journal article" date="2024" name="Plant">
        <title>Genomic evolution and insights into agronomic trait innovations of Sesamum species.</title>
        <authorList>
            <person name="Miao H."/>
            <person name="Wang L."/>
            <person name="Qu L."/>
            <person name="Liu H."/>
            <person name="Sun Y."/>
            <person name="Le M."/>
            <person name="Wang Q."/>
            <person name="Wei S."/>
            <person name="Zheng Y."/>
            <person name="Lin W."/>
            <person name="Duan Y."/>
            <person name="Cao H."/>
            <person name="Xiong S."/>
            <person name="Wang X."/>
            <person name="Wei L."/>
            <person name="Li C."/>
            <person name="Ma Q."/>
            <person name="Ju M."/>
            <person name="Zhao R."/>
            <person name="Li G."/>
            <person name="Mu C."/>
            <person name="Tian Q."/>
            <person name="Mei H."/>
            <person name="Zhang T."/>
            <person name="Gao T."/>
            <person name="Zhang H."/>
        </authorList>
    </citation>
    <scope>NUCLEOTIDE SEQUENCE</scope>
    <source>
        <strain evidence="2">KEN8</strain>
    </source>
</reference>
<dbReference type="PANTHER" id="PTHR46388:SF3">
    <property type="entry name" value="DUF1618 DOMAIN-CONTAINING PROTEIN"/>
    <property type="match status" value="1"/>
</dbReference>
<dbReference type="InterPro" id="IPR001258">
    <property type="entry name" value="NHL_repeat"/>
</dbReference>
<evidence type="ECO:0000313" key="2">
    <source>
        <dbReference type="EMBL" id="KAL0389412.1"/>
    </source>
</evidence>
<dbReference type="AlphaFoldDB" id="A0AAW2SAR0"/>
<sequence>MYSRVRRLRHMFWVLPKIYPGASHRLSGVGINVLADGRSTASWYSTVSETKHKMLIMDDVLSFIRSSLHPRGSKNLFKADGIFLVLIGEYLEGSSEAGQNTFKMFEKAKSLLQRYPSLQVVGLQYGKSIHLKDTTTHLLQRIIKEFVTFPILLSNKNIFEKASAGWLSSDLSTCLTSQIAEISGMANVSCYVISKGFQTPIVYLGEDVDLKVLDQAIHDLNEENGKAANVEDMKSTWVKPVEVVKEPDVCSASRNLLFSFPGCMSVDESGNHLFLSDVNHHRIVVFNSNGKILDAIGSSPGFEDGEFEIAKLMRPAASFYHASENCLYLWTLRADIVSRACGL</sequence>
<comment type="caution">
    <text evidence="2">The sequence shown here is derived from an EMBL/GenBank/DDBJ whole genome shotgun (WGS) entry which is preliminary data.</text>
</comment>
<dbReference type="InterPro" id="IPR011042">
    <property type="entry name" value="6-blade_b-propeller_TolB-like"/>
</dbReference>
<organism evidence="2">
    <name type="scientific">Sesamum calycinum</name>
    <dbReference type="NCBI Taxonomy" id="2727403"/>
    <lineage>
        <taxon>Eukaryota</taxon>
        <taxon>Viridiplantae</taxon>
        <taxon>Streptophyta</taxon>
        <taxon>Embryophyta</taxon>
        <taxon>Tracheophyta</taxon>
        <taxon>Spermatophyta</taxon>
        <taxon>Magnoliopsida</taxon>
        <taxon>eudicotyledons</taxon>
        <taxon>Gunneridae</taxon>
        <taxon>Pentapetalae</taxon>
        <taxon>asterids</taxon>
        <taxon>lamiids</taxon>
        <taxon>Lamiales</taxon>
        <taxon>Pedaliaceae</taxon>
        <taxon>Sesamum</taxon>
    </lineage>
</organism>
<gene>
    <name evidence="2" type="ORF">Scaly_0298300</name>
</gene>
<proteinExistence type="predicted"/>
<dbReference type="EMBL" id="JACGWM010000002">
    <property type="protein sequence ID" value="KAL0389412.1"/>
    <property type="molecule type" value="Genomic_DNA"/>
</dbReference>
<reference evidence="2" key="1">
    <citation type="submission" date="2020-06" db="EMBL/GenBank/DDBJ databases">
        <authorList>
            <person name="Li T."/>
            <person name="Hu X."/>
            <person name="Zhang T."/>
            <person name="Song X."/>
            <person name="Zhang H."/>
            <person name="Dai N."/>
            <person name="Sheng W."/>
            <person name="Hou X."/>
            <person name="Wei L."/>
        </authorList>
    </citation>
    <scope>NUCLEOTIDE SEQUENCE</scope>
    <source>
        <strain evidence="2">KEN8</strain>
        <tissue evidence="2">Leaf</tissue>
    </source>
</reference>
<dbReference type="PANTHER" id="PTHR46388">
    <property type="entry name" value="NHL REPEAT-CONTAINING PROTEIN 2"/>
    <property type="match status" value="1"/>
</dbReference>
<name>A0AAW2SAR0_9LAMI</name>
<protein>
    <recommendedName>
        <fullName evidence="3">NHL repeat-containing protein 2</fullName>
    </recommendedName>
</protein>
<evidence type="ECO:0000256" key="1">
    <source>
        <dbReference type="ARBA" id="ARBA00022737"/>
    </source>
</evidence>
<evidence type="ECO:0008006" key="3">
    <source>
        <dbReference type="Google" id="ProtNLM"/>
    </source>
</evidence>
<dbReference type="Pfam" id="PF01436">
    <property type="entry name" value="NHL"/>
    <property type="match status" value="1"/>
</dbReference>